<sequence length="177" mass="19748">MKNLFIVLFLLFPILAFSQKIEKNEVDDFTGNKVIYTSWEKIKGGNVLTGRDNLMFMLRYENGTTYLHLKWITVEITSISNDAKLMFKFNDDSVATLNSISHVLSGKGEGVTGLSWSAIMGIHAMYKGDDIIKFSGDAVATKVRVYSTDGYVDIDIKDKDGAKINKAYSLLTAAIKK</sequence>
<dbReference type="AlphaFoldDB" id="A0A2V3PKA6"/>
<dbReference type="EMBL" id="QICL01000025">
    <property type="protein sequence ID" value="PXV61245.1"/>
    <property type="molecule type" value="Genomic_DNA"/>
</dbReference>
<accession>A0A2V3PKA6</accession>
<name>A0A2V3PKA6_9BACT</name>
<gene>
    <name evidence="1" type="ORF">CLV62_12578</name>
</gene>
<protein>
    <submittedName>
        <fullName evidence="1">Uncharacterized protein</fullName>
    </submittedName>
</protein>
<evidence type="ECO:0000313" key="1">
    <source>
        <dbReference type="EMBL" id="PXV61245.1"/>
    </source>
</evidence>
<keyword evidence="2" id="KW-1185">Reference proteome</keyword>
<evidence type="ECO:0000313" key="2">
    <source>
        <dbReference type="Proteomes" id="UP000247973"/>
    </source>
</evidence>
<proteinExistence type="predicted"/>
<organism evidence="1 2">
    <name type="scientific">Dysgonomonas alginatilytica</name>
    <dbReference type="NCBI Taxonomy" id="1605892"/>
    <lineage>
        <taxon>Bacteria</taxon>
        <taxon>Pseudomonadati</taxon>
        <taxon>Bacteroidota</taxon>
        <taxon>Bacteroidia</taxon>
        <taxon>Bacteroidales</taxon>
        <taxon>Dysgonomonadaceae</taxon>
        <taxon>Dysgonomonas</taxon>
    </lineage>
</organism>
<reference evidence="1 2" key="1">
    <citation type="submission" date="2018-03" db="EMBL/GenBank/DDBJ databases">
        <title>Genomic Encyclopedia of Archaeal and Bacterial Type Strains, Phase II (KMG-II): from individual species to whole genera.</title>
        <authorList>
            <person name="Goeker M."/>
        </authorList>
    </citation>
    <scope>NUCLEOTIDE SEQUENCE [LARGE SCALE GENOMIC DNA]</scope>
    <source>
        <strain evidence="1 2">DSM 100214</strain>
    </source>
</reference>
<dbReference type="OrthoDB" id="1496027at2"/>
<dbReference type="RefSeq" id="WP_110311865.1">
    <property type="nucleotide sequence ID" value="NZ_QICL01000025.1"/>
</dbReference>
<dbReference type="Proteomes" id="UP000247973">
    <property type="component" value="Unassembled WGS sequence"/>
</dbReference>
<comment type="caution">
    <text evidence="1">The sequence shown here is derived from an EMBL/GenBank/DDBJ whole genome shotgun (WGS) entry which is preliminary data.</text>
</comment>